<name>A0A6A3DPP8_9STRA</name>
<evidence type="ECO:0000313" key="1">
    <source>
        <dbReference type="EMBL" id="KAE8919898.1"/>
    </source>
</evidence>
<protein>
    <submittedName>
        <fullName evidence="1">Uncharacterized protein</fullName>
    </submittedName>
</protein>
<evidence type="ECO:0000313" key="2">
    <source>
        <dbReference type="Proteomes" id="UP000429523"/>
    </source>
</evidence>
<dbReference type="Proteomes" id="UP000429523">
    <property type="component" value="Unassembled WGS sequence"/>
</dbReference>
<sequence>MPTAQKKPMVHLKHSAIHWRVRCVLDTPKSEDENTPPNVIRCQGRHFESCLLSHRAMNAAKTAIETTIETAIKTAIKSVFTNTAKIPAKTAATIPAKNVFTNAATIAAWPPHHTVAPALRLNSRRTAAATPQFQSLRRPLKSFVRRGLQLLVT</sequence>
<dbReference type="AlphaFoldDB" id="A0A6A3DPP8"/>
<organism evidence="1 2">
    <name type="scientific">Phytophthora fragariae</name>
    <dbReference type="NCBI Taxonomy" id="53985"/>
    <lineage>
        <taxon>Eukaryota</taxon>
        <taxon>Sar</taxon>
        <taxon>Stramenopiles</taxon>
        <taxon>Oomycota</taxon>
        <taxon>Peronosporomycetes</taxon>
        <taxon>Peronosporales</taxon>
        <taxon>Peronosporaceae</taxon>
        <taxon>Phytophthora</taxon>
    </lineage>
</organism>
<reference evidence="1 2" key="1">
    <citation type="submission" date="2018-08" db="EMBL/GenBank/DDBJ databases">
        <title>Genomic investigation of the strawberry pathogen Phytophthora fragariae indicates pathogenicity is determined by transcriptional variation in three key races.</title>
        <authorList>
            <person name="Adams T.M."/>
            <person name="Armitage A.D."/>
            <person name="Sobczyk M.K."/>
            <person name="Bates H.J."/>
            <person name="Dunwell J.M."/>
            <person name="Nellist C.F."/>
            <person name="Harrison R.J."/>
        </authorList>
    </citation>
    <scope>NUCLEOTIDE SEQUENCE [LARGE SCALE GENOMIC DNA]</scope>
    <source>
        <strain evidence="1 2">NOV-9</strain>
    </source>
</reference>
<accession>A0A6A3DPP8</accession>
<proteinExistence type="predicted"/>
<comment type="caution">
    <text evidence="1">The sequence shown here is derived from an EMBL/GenBank/DDBJ whole genome shotgun (WGS) entry which is preliminary data.</text>
</comment>
<gene>
    <name evidence="1" type="ORF">PF009_g29800</name>
</gene>
<dbReference type="EMBL" id="QXGF01004366">
    <property type="protein sequence ID" value="KAE8919898.1"/>
    <property type="molecule type" value="Genomic_DNA"/>
</dbReference>